<dbReference type="InterPro" id="IPR042092">
    <property type="entry name" value="PsdUridine_s_RsuA/RluB/E/F_cat"/>
</dbReference>
<reference evidence="11" key="1">
    <citation type="submission" date="2016-10" db="EMBL/GenBank/DDBJ databases">
        <authorList>
            <person name="Varghese N."/>
            <person name="Submissions S."/>
        </authorList>
    </citation>
    <scope>NUCLEOTIDE SEQUENCE [LARGE SCALE GENOMIC DNA]</scope>
    <source>
        <strain evidence="11">CECT 8338</strain>
    </source>
</reference>
<dbReference type="GO" id="GO:0003723">
    <property type="term" value="F:RNA binding"/>
    <property type="evidence" value="ECO:0007669"/>
    <property type="project" value="UniProtKB-KW"/>
</dbReference>
<organism evidence="10 11">
    <name type="scientific">Halopseudomonas salegens</name>
    <dbReference type="NCBI Taxonomy" id="1434072"/>
    <lineage>
        <taxon>Bacteria</taxon>
        <taxon>Pseudomonadati</taxon>
        <taxon>Pseudomonadota</taxon>
        <taxon>Gammaproteobacteria</taxon>
        <taxon>Pseudomonadales</taxon>
        <taxon>Pseudomonadaceae</taxon>
        <taxon>Halopseudomonas</taxon>
    </lineage>
</organism>
<evidence type="ECO:0000256" key="1">
    <source>
        <dbReference type="ARBA" id="ARBA00008348"/>
    </source>
</evidence>
<gene>
    <name evidence="10" type="ORF">SAMN05216210_3520</name>
</gene>
<dbReference type="EMBL" id="LT629787">
    <property type="protein sequence ID" value="SDU38580.1"/>
    <property type="molecule type" value="Genomic_DNA"/>
</dbReference>
<keyword evidence="2 6" id="KW-0694">RNA-binding</keyword>
<dbReference type="PROSITE" id="PS01149">
    <property type="entry name" value="PSI_RSU"/>
    <property type="match status" value="1"/>
</dbReference>
<dbReference type="InterPro" id="IPR050343">
    <property type="entry name" value="RsuA_PseudoU_synthase"/>
</dbReference>
<evidence type="ECO:0000259" key="8">
    <source>
        <dbReference type="Pfam" id="PF00849"/>
    </source>
</evidence>
<dbReference type="NCBIfam" id="TIGR00093">
    <property type="entry name" value="pseudouridine synthase"/>
    <property type="match status" value="1"/>
</dbReference>
<evidence type="ECO:0000256" key="6">
    <source>
        <dbReference type="PROSITE-ProRule" id="PRU00182"/>
    </source>
</evidence>
<dbReference type="InterPro" id="IPR006145">
    <property type="entry name" value="PsdUridine_synth_RsuA/RluA"/>
</dbReference>
<dbReference type="OrthoDB" id="9807213at2"/>
<dbReference type="InterPro" id="IPR018496">
    <property type="entry name" value="PsdUridine_synth_RsuA/RluB_CS"/>
</dbReference>
<feature type="domain" description="Pseudouridine synthase RsuA/RluA-like" evidence="8">
    <location>
        <begin position="61"/>
        <end position="192"/>
    </location>
</feature>
<evidence type="ECO:0000259" key="9">
    <source>
        <dbReference type="Pfam" id="PF01479"/>
    </source>
</evidence>
<dbReference type="AlphaFoldDB" id="A0A1H2I358"/>
<feature type="domain" description="RNA-binding S4" evidence="9">
    <location>
        <begin position="1"/>
        <end position="36"/>
    </location>
</feature>
<dbReference type="InterPro" id="IPR000748">
    <property type="entry name" value="PsdUridine_synth_RsuA/RluB/E/F"/>
</dbReference>
<evidence type="ECO:0000256" key="3">
    <source>
        <dbReference type="ARBA" id="ARBA00023235"/>
    </source>
</evidence>
<dbReference type="PANTHER" id="PTHR47683">
    <property type="entry name" value="PSEUDOURIDINE SYNTHASE FAMILY PROTEIN-RELATED"/>
    <property type="match status" value="1"/>
</dbReference>
<dbReference type="CDD" id="cd00165">
    <property type="entry name" value="S4"/>
    <property type="match status" value="1"/>
</dbReference>
<dbReference type="PROSITE" id="PS50889">
    <property type="entry name" value="S4"/>
    <property type="match status" value="1"/>
</dbReference>
<dbReference type="PANTHER" id="PTHR47683:SF4">
    <property type="entry name" value="PSEUDOURIDINE SYNTHASE"/>
    <property type="match status" value="1"/>
</dbReference>
<evidence type="ECO:0000256" key="2">
    <source>
        <dbReference type="ARBA" id="ARBA00022884"/>
    </source>
</evidence>
<evidence type="ECO:0000313" key="11">
    <source>
        <dbReference type="Proteomes" id="UP000243924"/>
    </source>
</evidence>
<evidence type="ECO:0000313" key="10">
    <source>
        <dbReference type="EMBL" id="SDU38580.1"/>
    </source>
</evidence>
<dbReference type="STRING" id="1434072.SAMN05216210_3520"/>
<sequence>MRLDRLLSNQNGISRQTARDLLHQGRVRVDDQICRDGLKAISSFMQVTLDHDCLQVAKPGYYLMLHKPAGYLSATQDPQHPTVLELMPAELREHLHLAGRLDRSTTGLLLLTNDGLWSRRLTAPGSDLAKVYRVTTSEPISPEAAARFADGIFLARENLYTRPAALQLLGPCQALLSIYEGRHHQVKRMFHAVGNRVCALHRERMGPLQLDPALAPGDFRPLSSREIHAVQDPT</sequence>
<protein>
    <recommendedName>
        <fullName evidence="7">Pseudouridine synthase</fullName>
        <ecNumber evidence="7">5.4.99.-</ecNumber>
    </recommendedName>
</protein>
<dbReference type="InterPro" id="IPR020103">
    <property type="entry name" value="PsdUridine_synth_cat_dom_sf"/>
</dbReference>
<evidence type="ECO:0000256" key="7">
    <source>
        <dbReference type="RuleBase" id="RU003887"/>
    </source>
</evidence>
<dbReference type="GO" id="GO:0160136">
    <property type="term" value="F:16S rRNA pseudouridine(516) synthase activity"/>
    <property type="evidence" value="ECO:0007669"/>
    <property type="project" value="UniProtKB-EC"/>
</dbReference>
<dbReference type="Gene3D" id="3.30.70.580">
    <property type="entry name" value="Pseudouridine synthase I, catalytic domain, N-terminal subdomain"/>
    <property type="match status" value="1"/>
</dbReference>
<comment type="function">
    <text evidence="5">Responsible for synthesis of pseudouridine from uracil-516 in 16S ribosomal RNA.</text>
</comment>
<evidence type="ECO:0000256" key="5">
    <source>
        <dbReference type="ARBA" id="ARBA00037590"/>
    </source>
</evidence>
<dbReference type="InterPro" id="IPR002942">
    <property type="entry name" value="S4_RNA-bd"/>
</dbReference>
<dbReference type="Gene3D" id="3.30.70.1560">
    <property type="entry name" value="Alpha-L RNA-binding motif"/>
    <property type="match status" value="1"/>
</dbReference>
<keyword evidence="3 7" id="KW-0413">Isomerase</keyword>
<dbReference type="Pfam" id="PF00849">
    <property type="entry name" value="PseudoU_synth_2"/>
    <property type="match status" value="1"/>
</dbReference>
<dbReference type="InterPro" id="IPR036986">
    <property type="entry name" value="S4_RNA-bd_sf"/>
</dbReference>
<dbReference type="EC" id="5.4.99.-" evidence="7"/>
<name>A0A1H2I358_9GAMM</name>
<keyword evidence="11" id="KW-1185">Reference proteome</keyword>
<dbReference type="GO" id="GO:0000455">
    <property type="term" value="P:enzyme-directed rRNA pseudouridine synthesis"/>
    <property type="evidence" value="ECO:0007669"/>
    <property type="project" value="UniProtKB-ARBA"/>
</dbReference>
<evidence type="ECO:0000256" key="4">
    <source>
        <dbReference type="ARBA" id="ARBA00036749"/>
    </source>
</evidence>
<dbReference type="InterPro" id="IPR020094">
    <property type="entry name" value="TruA/RsuA/RluB/E/F_N"/>
</dbReference>
<dbReference type="Proteomes" id="UP000243924">
    <property type="component" value="Chromosome I"/>
</dbReference>
<comment type="catalytic activity">
    <reaction evidence="4">
        <text>uridine(516) in 16S rRNA = pseudouridine(516) in 16S rRNA</text>
        <dbReference type="Rhea" id="RHEA:38867"/>
        <dbReference type="Rhea" id="RHEA-COMP:10089"/>
        <dbReference type="Rhea" id="RHEA-COMP:10090"/>
        <dbReference type="ChEBI" id="CHEBI:65314"/>
        <dbReference type="ChEBI" id="CHEBI:65315"/>
        <dbReference type="EC" id="5.4.99.19"/>
    </reaction>
</comment>
<dbReference type="SUPFAM" id="SSF55174">
    <property type="entry name" value="Alpha-L RNA-binding motif"/>
    <property type="match status" value="1"/>
</dbReference>
<dbReference type="Gene3D" id="3.10.290.10">
    <property type="entry name" value="RNA-binding S4 domain"/>
    <property type="match status" value="1"/>
</dbReference>
<accession>A0A1H2I358</accession>
<dbReference type="Pfam" id="PF01479">
    <property type="entry name" value="S4"/>
    <property type="match status" value="1"/>
</dbReference>
<dbReference type="SUPFAM" id="SSF55120">
    <property type="entry name" value="Pseudouridine synthase"/>
    <property type="match status" value="1"/>
</dbReference>
<comment type="similarity">
    <text evidence="1 7">Belongs to the pseudouridine synthase RsuA family.</text>
</comment>
<dbReference type="CDD" id="cd02553">
    <property type="entry name" value="PseudoU_synth_RsuA"/>
    <property type="match status" value="1"/>
</dbReference>
<proteinExistence type="inferred from homology"/>
<dbReference type="RefSeq" id="WP_092389433.1">
    <property type="nucleotide sequence ID" value="NZ_LT629787.1"/>
</dbReference>